<comment type="cofactor">
    <cofactor evidence="1">
        <name>Mg(2+)</name>
        <dbReference type="ChEBI" id="CHEBI:18420"/>
    </cofactor>
</comment>
<comment type="catalytic activity">
    <reaction evidence="1">
        <text>ATP + H2O = ADP + phosphate + H(+)</text>
        <dbReference type="Rhea" id="RHEA:13065"/>
        <dbReference type="ChEBI" id="CHEBI:15377"/>
        <dbReference type="ChEBI" id="CHEBI:15378"/>
        <dbReference type="ChEBI" id="CHEBI:30616"/>
        <dbReference type="ChEBI" id="CHEBI:43474"/>
        <dbReference type="ChEBI" id="CHEBI:456216"/>
        <dbReference type="EC" id="5.6.2.3"/>
    </reaction>
</comment>
<comment type="similarity">
    <text evidence="1">Belongs to the helicase family.</text>
</comment>
<feature type="domain" description="DNA helicase Pif1-like 2B" evidence="3">
    <location>
        <begin position="543"/>
        <end position="589"/>
    </location>
</feature>
<keyword evidence="1" id="KW-0227">DNA damage</keyword>
<keyword evidence="1" id="KW-0234">DNA repair</keyword>
<dbReference type="InterPro" id="IPR027417">
    <property type="entry name" value="P-loop_NTPase"/>
</dbReference>
<dbReference type="EC" id="5.6.2.3" evidence="1"/>
<keyword evidence="1" id="KW-0233">DNA recombination</keyword>
<evidence type="ECO:0000313" key="5">
    <source>
        <dbReference type="Proteomes" id="UP001151760"/>
    </source>
</evidence>
<sequence length="680" mass="77800">MLHKSVFIQSNTIIGQDERVQSYCGLKLVDIPASGSGPSYIRASKKTSNGAALTSAAQILFMQSILAAYHNLGPPSYECSSCHAIMWYEERNDKAKRAVNPTFSLCCQEGKVLLPRFNETPPPLKKLLDYNDATTSRFKDQIRVYNSSILPAEGVQPRYAQLYFFDTENEIRNRMSAFVDNDTRETVDEIIVASLIQINNQDTLRVDLYHNLRDAVTRGDISAAGLGKRIVLPKTFTGSPRQLSYHLPDQNAITLHDSENLPALLEREVSRQLQLWGENWVALSEDILHKKRKLYRYPDLQLTEEQLRNYCLLEIQELEALAFDMNKSKVEHEQLHSFIASLLLPGGRTAHIRFVILLELMGNNTCGIKQNIHLEKLMQEVKLIIWDEALMTQRYAFEALDKTLRDILGYDGIAMSMRVNEYTGNGEIDTRKQNFNRWVSSKKSKGRMSQHGFRFQKNPLLNYGIHLLNRLCQETCPDFTTSQTDDKYLKERAILTPRNDDADAINDYMFKKLGGESVTYNSAHEICKASMNTLDQHNLYPVEFLNSLNFPGMPPHALCLKKELPIMLRRNVNPNKGLCNGTRLIITDLAQFVIRAKILTGSHIGDNVLKHRIVLTSTQSKWPFVLKRRQFPVKPCYVMTINKSQGRSLNYVGLYLPNPSVMVSFMWLYLESQALRDYKS</sequence>
<evidence type="ECO:0000313" key="4">
    <source>
        <dbReference type="EMBL" id="GJT56209.1"/>
    </source>
</evidence>
<dbReference type="InterPro" id="IPR049163">
    <property type="entry name" value="Pif1-like_2B_dom"/>
</dbReference>
<keyword evidence="1" id="KW-0378">Hydrolase</keyword>
<gene>
    <name evidence="4" type="ORF">Tco_0991263</name>
</gene>
<name>A0ABQ5EZT6_9ASTR</name>
<proteinExistence type="inferred from homology"/>
<dbReference type="InterPro" id="IPR010285">
    <property type="entry name" value="DNA_helicase_pif1-like_DEAD"/>
</dbReference>
<evidence type="ECO:0000256" key="1">
    <source>
        <dbReference type="RuleBase" id="RU363044"/>
    </source>
</evidence>
<feature type="domain" description="DNA helicase Pif1-like DEAD-box helicase" evidence="2">
    <location>
        <begin position="337"/>
        <end position="408"/>
    </location>
</feature>
<dbReference type="SUPFAM" id="SSF52540">
    <property type="entry name" value="P-loop containing nucleoside triphosphate hydrolases"/>
    <property type="match status" value="1"/>
</dbReference>
<dbReference type="Proteomes" id="UP001151760">
    <property type="component" value="Unassembled WGS sequence"/>
</dbReference>
<dbReference type="Pfam" id="PF05970">
    <property type="entry name" value="PIF1"/>
    <property type="match status" value="1"/>
</dbReference>
<organism evidence="4 5">
    <name type="scientific">Tanacetum coccineum</name>
    <dbReference type="NCBI Taxonomy" id="301880"/>
    <lineage>
        <taxon>Eukaryota</taxon>
        <taxon>Viridiplantae</taxon>
        <taxon>Streptophyta</taxon>
        <taxon>Embryophyta</taxon>
        <taxon>Tracheophyta</taxon>
        <taxon>Spermatophyta</taxon>
        <taxon>Magnoliopsida</taxon>
        <taxon>eudicotyledons</taxon>
        <taxon>Gunneridae</taxon>
        <taxon>Pentapetalae</taxon>
        <taxon>asterids</taxon>
        <taxon>campanulids</taxon>
        <taxon>Asterales</taxon>
        <taxon>Asteraceae</taxon>
        <taxon>Asteroideae</taxon>
        <taxon>Anthemideae</taxon>
        <taxon>Anthemidinae</taxon>
        <taxon>Tanacetum</taxon>
    </lineage>
</organism>
<reference evidence="4" key="2">
    <citation type="submission" date="2022-01" db="EMBL/GenBank/DDBJ databases">
        <authorList>
            <person name="Yamashiro T."/>
            <person name="Shiraishi A."/>
            <person name="Satake H."/>
            <person name="Nakayama K."/>
        </authorList>
    </citation>
    <scope>NUCLEOTIDE SEQUENCE</scope>
</reference>
<keyword evidence="1" id="KW-0067">ATP-binding</keyword>
<dbReference type="EMBL" id="BQNB010016823">
    <property type="protein sequence ID" value="GJT56209.1"/>
    <property type="molecule type" value="Genomic_DNA"/>
</dbReference>
<evidence type="ECO:0000259" key="3">
    <source>
        <dbReference type="Pfam" id="PF21530"/>
    </source>
</evidence>
<dbReference type="Pfam" id="PF21530">
    <property type="entry name" value="Pif1_2B_dom"/>
    <property type="match status" value="1"/>
</dbReference>
<comment type="caution">
    <text evidence="4">The sequence shown here is derived from an EMBL/GenBank/DDBJ whole genome shotgun (WGS) entry which is preliminary data.</text>
</comment>
<keyword evidence="1" id="KW-0347">Helicase</keyword>
<reference evidence="4" key="1">
    <citation type="journal article" date="2022" name="Int. J. Mol. Sci.">
        <title>Draft Genome of Tanacetum Coccineum: Genomic Comparison of Closely Related Tanacetum-Family Plants.</title>
        <authorList>
            <person name="Yamashiro T."/>
            <person name="Shiraishi A."/>
            <person name="Nakayama K."/>
            <person name="Satake H."/>
        </authorList>
    </citation>
    <scope>NUCLEOTIDE SEQUENCE</scope>
</reference>
<dbReference type="PANTHER" id="PTHR10492:SF93">
    <property type="entry name" value="ATP-DEPENDENT DNA HELICASE"/>
    <property type="match status" value="1"/>
</dbReference>
<dbReference type="PANTHER" id="PTHR10492">
    <property type="match status" value="1"/>
</dbReference>
<protein>
    <recommendedName>
        <fullName evidence="1">ATP-dependent DNA helicase</fullName>
        <ecNumber evidence="1">5.6.2.3</ecNumber>
    </recommendedName>
</protein>
<accession>A0ABQ5EZT6</accession>
<keyword evidence="1" id="KW-0547">Nucleotide-binding</keyword>
<keyword evidence="5" id="KW-1185">Reference proteome</keyword>
<evidence type="ECO:0000259" key="2">
    <source>
        <dbReference type="Pfam" id="PF05970"/>
    </source>
</evidence>